<dbReference type="GO" id="GO:0016746">
    <property type="term" value="F:acyltransferase activity"/>
    <property type="evidence" value="ECO:0007669"/>
    <property type="project" value="UniProtKB-KW"/>
</dbReference>
<gene>
    <name evidence="4" type="ORF">ACFFOL_02695</name>
</gene>
<dbReference type="InterPro" id="IPR016181">
    <property type="entry name" value="Acyl_CoA_acyltransferase"/>
</dbReference>
<dbReference type="AlphaFoldDB" id="A0ABD5MH52"/>
<dbReference type="InterPro" id="IPR000182">
    <property type="entry name" value="GNAT_dom"/>
</dbReference>
<organism evidence="4 5">
    <name type="scientific">Halobaculum roseum</name>
    <dbReference type="NCBI Taxonomy" id="2175149"/>
    <lineage>
        <taxon>Archaea</taxon>
        <taxon>Methanobacteriati</taxon>
        <taxon>Methanobacteriota</taxon>
        <taxon>Stenosarchaea group</taxon>
        <taxon>Halobacteria</taxon>
        <taxon>Halobacteriales</taxon>
        <taxon>Haloferacaceae</taxon>
        <taxon>Halobaculum</taxon>
    </lineage>
</organism>
<dbReference type="RefSeq" id="WP_222922168.1">
    <property type="nucleotide sequence ID" value="NZ_CP082286.1"/>
</dbReference>
<evidence type="ECO:0000313" key="4">
    <source>
        <dbReference type="EMBL" id="MFB9823099.1"/>
    </source>
</evidence>
<evidence type="ECO:0000256" key="1">
    <source>
        <dbReference type="ARBA" id="ARBA00022679"/>
    </source>
</evidence>
<dbReference type="Proteomes" id="UP001589595">
    <property type="component" value="Unassembled WGS sequence"/>
</dbReference>
<evidence type="ECO:0000256" key="2">
    <source>
        <dbReference type="ARBA" id="ARBA00023315"/>
    </source>
</evidence>
<dbReference type="PROSITE" id="PS51186">
    <property type="entry name" value="GNAT"/>
    <property type="match status" value="1"/>
</dbReference>
<evidence type="ECO:0000313" key="5">
    <source>
        <dbReference type="Proteomes" id="UP001589595"/>
    </source>
</evidence>
<name>A0ABD5MH52_9EURY</name>
<accession>A0ABD5MH52</accession>
<dbReference type="GeneID" id="67209386"/>
<dbReference type="SUPFAM" id="SSF55729">
    <property type="entry name" value="Acyl-CoA N-acyltransferases (Nat)"/>
    <property type="match status" value="1"/>
</dbReference>
<proteinExistence type="predicted"/>
<reference evidence="4" key="1">
    <citation type="submission" date="2024-09" db="EMBL/GenBank/DDBJ databases">
        <authorList>
            <person name="Sun Q."/>
        </authorList>
    </citation>
    <scope>NUCLEOTIDE SEQUENCE [LARGE SCALE GENOMIC DNA]</scope>
    <source>
        <strain evidence="4">JCM 31273</strain>
    </source>
</reference>
<dbReference type="PANTHER" id="PTHR43877">
    <property type="entry name" value="AMINOALKYLPHOSPHONATE N-ACETYLTRANSFERASE-RELATED-RELATED"/>
    <property type="match status" value="1"/>
</dbReference>
<dbReference type="InterPro" id="IPR050832">
    <property type="entry name" value="Bact_Acetyltransf"/>
</dbReference>
<keyword evidence="5" id="KW-1185">Reference proteome</keyword>
<evidence type="ECO:0000259" key="3">
    <source>
        <dbReference type="PROSITE" id="PS51186"/>
    </source>
</evidence>
<sequence length="178" mass="19718">MTIRRATVGDADAVRRIAGDSWETDYPSILSRESAESGVEEWYDPARVRGAVEADDELLYVAERGEDTTADAADAADAEEIVGFAHGVVDGNAGAGHVLRLYVHPDARGEGRGRRLLERVRDDLFDRGVDRIHATVLRENDPGNEFYRSFGFERTGEAETTIGGEAYPETNYTLRRTR</sequence>
<keyword evidence="1 4" id="KW-0808">Transferase</keyword>
<keyword evidence="2 4" id="KW-0012">Acyltransferase</keyword>
<dbReference type="EMBL" id="JBHMAJ010000001">
    <property type="protein sequence ID" value="MFB9823099.1"/>
    <property type="molecule type" value="Genomic_DNA"/>
</dbReference>
<dbReference type="CDD" id="cd04301">
    <property type="entry name" value="NAT_SF"/>
    <property type="match status" value="1"/>
</dbReference>
<protein>
    <submittedName>
        <fullName evidence="4">GNAT family N-acetyltransferase</fullName>
        <ecNumber evidence="4">2.3.-.-</ecNumber>
    </submittedName>
</protein>
<dbReference type="Gene3D" id="3.40.630.30">
    <property type="match status" value="1"/>
</dbReference>
<feature type="domain" description="N-acetyltransferase" evidence="3">
    <location>
        <begin position="1"/>
        <end position="178"/>
    </location>
</feature>
<dbReference type="EC" id="2.3.-.-" evidence="4"/>
<dbReference type="Pfam" id="PF00583">
    <property type="entry name" value="Acetyltransf_1"/>
    <property type="match status" value="1"/>
</dbReference>
<comment type="caution">
    <text evidence="4">The sequence shown here is derived from an EMBL/GenBank/DDBJ whole genome shotgun (WGS) entry which is preliminary data.</text>
</comment>